<feature type="transmembrane region" description="Helical" evidence="1">
    <location>
        <begin position="87"/>
        <end position="106"/>
    </location>
</feature>
<organism evidence="2 3">
    <name type="scientific">Pseudovibrio japonicus</name>
    <dbReference type="NCBI Taxonomy" id="366534"/>
    <lineage>
        <taxon>Bacteria</taxon>
        <taxon>Pseudomonadati</taxon>
        <taxon>Pseudomonadota</taxon>
        <taxon>Alphaproteobacteria</taxon>
        <taxon>Hyphomicrobiales</taxon>
        <taxon>Stappiaceae</taxon>
        <taxon>Pseudovibrio</taxon>
    </lineage>
</organism>
<keyword evidence="3" id="KW-1185">Reference proteome</keyword>
<reference evidence="3" key="1">
    <citation type="journal article" date="2019" name="Int. J. Syst. Evol. Microbiol.">
        <title>The Global Catalogue of Microorganisms (GCM) 10K type strain sequencing project: providing services to taxonomists for standard genome sequencing and annotation.</title>
        <authorList>
            <consortium name="The Broad Institute Genomics Platform"/>
            <consortium name="The Broad Institute Genome Sequencing Center for Infectious Disease"/>
            <person name="Wu L."/>
            <person name="Ma J."/>
        </authorList>
    </citation>
    <scope>NUCLEOTIDE SEQUENCE [LARGE SCALE GENOMIC DNA]</scope>
    <source>
        <strain evidence="3">KCTC 12861</strain>
    </source>
</reference>
<keyword evidence="1" id="KW-0472">Membrane</keyword>
<name>A0ABQ3EPS8_9HYPH</name>
<feature type="transmembrane region" description="Helical" evidence="1">
    <location>
        <begin position="12"/>
        <end position="36"/>
    </location>
</feature>
<sequence>MAAFNLNRVPIILYAAVFLIVLLGIVQQVFVTYVGIETPLKDLRHFSLDHETNLGAWFSSMVMLCIAGLSGLIGVMERHSKQPQNWLYWMGLAVGFLYMSVDENIGIHEVTINPLREAFDLSGPLYFAWVIPGMILAATVGLVYLRFLARLPRRFAVLFVLSGTIYLSGALGFEMLGASFAGSVGYDALGYKIFYTLEETCELIGLTTFLSALLAYLGEVHGYATITFQRTAKAGYLKSGK</sequence>
<gene>
    <name evidence="2" type="ORF">GCM10007094_37790</name>
</gene>
<comment type="caution">
    <text evidence="2">The sequence shown here is derived from an EMBL/GenBank/DDBJ whole genome shotgun (WGS) entry which is preliminary data.</text>
</comment>
<evidence type="ECO:0000313" key="2">
    <source>
        <dbReference type="EMBL" id="GHB44885.1"/>
    </source>
</evidence>
<accession>A0ABQ3EPS8</accession>
<keyword evidence="1" id="KW-0812">Transmembrane</keyword>
<proteinExistence type="predicted"/>
<dbReference type="EMBL" id="BMXE01000008">
    <property type="protein sequence ID" value="GHB44885.1"/>
    <property type="molecule type" value="Genomic_DNA"/>
</dbReference>
<dbReference type="RefSeq" id="WP_189438369.1">
    <property type="nucleotide sequence ID" value="NZ_BMXE01000008.1"/>
</dbReference>
<feature type="transmembrane region" description="Helical" evidence="1">
    <location>
        <begin position="157"/>
        <end position="183"/>
    </location>
</feature>
<feature type="transmembrane region" description="Helical" evidence="1">
    <location>
        <begin position="126"/>
        <end position="145"/>
    </location>
</feature>
<evidence type="ECO:0000256" key="1">
    <source>
        <dbReference type="SAM" id="Phobius"/>
    </source>
</evidence>
<feature type="transmembrane region" description="Helical" evidence="1">
    <location>
        <begin position="56"/>
        <end position="75"/>
    </location>
</feature>
<evidence type="ECO:0000313" key="3">
    <source>
        <dbReference type="Proteomes" id="UP000637980"/>
    </source>
</evidence>
<protein>
    <submittedName>
        <fullName evidence="2">Uncharacterized protein</fullName>
    </submittedName>
</protein>
<keyword evidence="1" id="KW-1133">Transmembrane helix</keyword>
<feature type="transmembrane region" description="Helical" evidence="1">
    <location>
        <begin position="203"/>
        <end position="224"/>
    </location>
</feature>
<dbReference type="Proteomes" id="UP000637980">
    <property type="component" value="Unassembled WGS sequence"/>
</dbReference>